<dbReference type="Gene3D" id="3.30.530.20">
    <property type="match status" value="1"/>
</dbReference>
<evidence type="ECO:0000313" key="3">
    <source>
        <dbReference type="EMBL" id="TBN56382.1"/>
    </source>
</evidence>
<dbReference type="SUPFAM" id="SSF55961">
    <property type="entry name" value="Bet v1-like"/>
    <property type="match status" value="1"/>
</dbReference>
<dbReference type="InterPro" id="IPR013538">
    <property type="entry name" value="ASHA1/2-like_C"/>
</dbReference>
<accession>A0A4Q9GNK8</accession>
<name>A0A4Q9GNK8_9MICO</name>
<comment type="caution">
    <text evidence="3">The sequence shown here is derived from an EMBL/GenBank/DDBJ whole genome shotgun (WGS) entry which is preliminary data.</text>
</comment>
<reference evidence="4" key="1">
    <citation type="submission" date="2019-02" db="EMBL/GenBank/DDBJ databases">
        <title>Glaciihabitans arcticus sp. nov., a psychrotolerant bacterium isolated from polar soil.</title>
        <authorList>
            <person name="Dahal R.H."/>
        </authorList>
    </citation>
    <scope>NUCLEOTIDE SEQUENCE [LARGE SCALE GENOMIC DNA]</scope>
    <source>
        <strain evidence="4">RP-3-7</strain>
    </source>
</reference>
<comment type="similarity">
    <text evidence="1">Belongs to the AHA1 family.</text>
</comment>
<dbReference type="RefSeq" id="WP_130980492.1">
    <property type="nucleotide sequence ID" value="NZ_SISG01000001.1"/>
</dbReference>
<sequence length="162" mass="18258">MPSLQLEFTRDYDLPVEIVWDALIDPDLISGWLGDVEIDPRVGGIFDIEWMGPTYLAPTRGEITELEPLQRLTVATSNIGELDIELEILEGGTRGGATRLTVRIGAPVEPRFSANIVAHWRTNLDQLEDLLRGHPVDWANWERDRGATWNSYFDAASRSSRN</sequence>
<evidence type="ECO:0000256" key="1">
    <source>
        <dbReference type="ARBA" id="ARBA00006817"/>
    </source>
</evidence>
<gene>
    <name evidence="3" type="ORF">EYE40_02640</name>
</gene>
<evidence type="ECO:0000259" key="2">
    <source>
        <dbReference type="Pfam" id="PF08327"/>
    </source>
</evidence>
<dbReference type="EMBL" id="SISG01000001">
    <property type="protein sequence ID" value="TBN56382.1"/>
    <property type="molecule type" value="Genomic_DNA"/>
</dbReference>
<evidence type="ECO:0000313" key="4">
    <source>
        <dbReference type="Proteomes" id="UP000294194"/>
    </source>
</evidence>
<dbReference type="Proteomes" id="UP000294194">
    <property type="component" value="Unassembled WGS sequence"/>
</dbReference>
<protein>
    <recommendedName>
        <fullName evidence="2">Activator of Hsp90 ATPase homologue 1/2-like C-terminal domain-containing protein</fullName>
    </recommendedName>
</protein>
<dbReference type="Pfam" id="PF08327">
    <property type="entry name" value="AHSA1"/>
    <property type="match status" value="1"/>
</dbReference>
<organism evidence="3 4">
    <name type="scientific">Glaciihabitans arcticus</name>
    <dbReference type="NCBI Taxonomy" id="2668039"/>
    <lineage>
        <taxon>Bacteria</taxon>
        <taxon>Bacillati</taxon>
        <taxon>Actinomycetota</taxon>
        <taxon>Actinomycetes</taxon>
        <taxon>Micrococcales</taxon>
        <taxon>Microbacteriaceae</taxon>
        <taxon>Glaciihabitans</taxon>
    </lineage>
</organism>
<keyword evidence="4" id="KW-1185">Reference proteome</keyword>
<dbReference type="InterPro" id="IPR023393">
    <property type="entry name" value="START-like_dom_sf"/>
</dbReference>
<feature type="domain" description="Activator of Hsp90 ATPase homologue 1/2-like C-terminal" evidence="2">
    <location>
        <begin position="13"/>
        <end position="131"/>
    </location>
</feature>
<dbReference type="AlphaFoldDB" id="A0A4Q9GNK8"/>
<proteinExistence type="inferred from homology"/>